<evidence type="ECO:0000256" key="3">
    <source>
        <dbReference type="ARBA" id="ARBA00022553"/>
    </source>
</evidence>
<keyword evidence="3" id="KW-0597">Phosphoprotein</keyword>
<sequence length="354" mass="37071">MMRNREGRSLDGPLRWLGLSTLAAAIFIADTVTNLEIAVAVLYVAVILISVRSGRPGAVAFVGAVCAGLTVLSYVLTQHGAPESGLVNGVLSLAAIGVTTYLAIRIEAADARTRQAQADLAHMSRVTIMGELAASIAHEVSQPLAGIVASGNAAGRWLAASPPNPGEAQRAIGRVIADADRAGEVIGRVRRLVTKAPPSRDRIDMIELIEEALMLARSELRRNRVVLRTDFAPDLPPPLGDRIQLQQVVLNFVVNGAETMGGLESGPRDMLVSAATDGGKITVSVRDTGVSLAPVVIDRVFDAFYTTKQGGMGMGLAISRSIVEAHGGTVYAAVNHPRGMVFGFTLPVNASTAG</sequence>
<evidence type="ECO:0000256" key="6">
    <source>
        <dbReference type="ARBA" id="ARBA00022777"/>
    </source>
</evidence>
<keyword evidence="6" id="KW-0418">Kinase</keyword>
<keyword evidence="7 11" id="KW-0067">ATP-binding</keyword>
<dbReference type="InterPro" id="IPR005467">
    <property type="entry name" value="His_kinase_dom"/>
</dbReference>
<protein>
    <recommendedName>
        <fullName evidence="2">histidine kinase</fullName>
        <ecNumber evidence="2">2.7.13.3</ecNumber>
    </recommendedName>
</protein>
<evidence type="ECO:0000256" key="4">
    <source>
        <dbReference type="ARBA" id="ARBA00022679"/>
    </source>
</evidence>
<feature type="transmembrane region" description="Helical" evidence="9">
    <location>
        <begin position="35"/>
        <end position="51"/>
    </location>
</feature>
<dbReference type="Gene3D" id="1.10.287.130">
    <property type="match status" value="1"/>
</dbReference>
<keyword evidence="5" id="KW-0547">Nucleotide-binding</keyword>
<feature type="domain" description="Histidine kinase" evidence="10">
    <location>
        <begin position="135"/>
        <end position="350"/>
    </location>
</feature>
<gene>
    <name evidence="11" type="ORF">NWE54_09660</name>
</gene>
<organism evidence="11">
    <name type="scientific">Bosea sp. NBC_00436</name>
    <dbReference type="NCBI Taxonomy" id="2969620"/>
    <lineage>
        <taxon>Bacteria</taxon>
        <taxon>Pseudomonadati</taxon>
        <taxon>Pseudomonadota</taxon>
        <taxon>Alphaproteobacteria</taxon>
        <taxon>Hyphomicrobiales</taxon>
        <taxon>Boseaceae</taxon>
        <taxon>Bosea</taxon>
    </lineage>
</organism>
<name>A0A9E8CTI9_9HYPH</name>
<dbReference type="Gene3D" id="3.30.565.10">
    <property type="entry name" value="Histidine kinase-like ATPase, C-terminal domain"/>
    <property type="match status" value="1"/>
</dbReference>
<evidence type="ECO:0000256" key="7">
    <source>
        <dbReference type="ARBA" id="ARBA00022840"/>
    </source>
</evidence>
<dbReference type="InterPro" id="IPR003661">
    <property type="entry name" value="HisK_dim/P_dom"/>
</dbReference>
<dbReference type="SMART" id="SM00387">
    <property type="entry name" value="HATPase_c"/>
    <property type="match status" value="1"/>
</dbReference>
<evidence type="ECO:0000256" key="8">
    <source>
        <dbReference type="ARBA" id="ARBA00023012"/>
    </source>
</evidence>
<reference evidence="11" key="1">
    <citation type="submission" date="2022-08" db="EMBL/GenBank/DDBJ databases">
        <title>Complete Genome Sequences of 2 Bosea sp. soil isolates.</title>
        <authorList>
            <person name="Alvarez Arevalo M."/>
            <person name="Sterndorff E.B."/>
            <person name="Faurdal D."/>
            <person name="Joergensen T.S."/>
            <person name="Weber T."/>
        </authorList>
    </citation>
    <scope>NUCLEOTIDE SEQUENCE</scope>
    <source>
        <strain evidence="11">NBC_00436</strain>
    </source>
</reference>
<evidence type="ECO:0000259" key="10">
    <source>
        <dbReference type="PROSITE" id="PS50109"/>
    </source>
</evidence>
<dbReference type="PROSITE" id="PS50109">
    <property type="entry name" value="HIS_KIN"/>
    <property type="match status" value="1"/>
</dbReference>
<dbReference type="InterPro" id="IPR036890">
    <property type="entry name" value="HATPase_C_sf"/>
</dbReference>
<dbReference type="SMART" id="SM00388">
    <property type="entry name" value="HisKA"/>
    <property type="match status" value="1"/>
</dbReference>
<dbReference type="EC" id="2.7.13.3" evidence="2"/>
<feature type="transmembrane region" description="Helical" evidence="9">
    <location>
        <begin position="85"/>
        <end position="104"/>
    </location>
</feature>
<dbReference type="Pfam" id="PF02518">
    <property type="entry name" value="HATPase_c"/>
    <property type="match status" value="1"/>
</dbReference>
<dbReference type="AlphaFoldDB" id="A0A9E8CTI9"/>
<evidence type="ECO:0000313" key="11">
    <source>
        <dbReference type="EMBL" id="UZF89023.1"/>
    </source>
</evidence>
<dbReference type="GO" id="GO:0005524">
    <property type="term" value="F:ATP binding"/>
    <property type="evidence" value="ECO:0007669"/>
    <property type="project" value="UniProtKB-KW"/>
</dbReference>
<dbReference type="PANTHER" id="PTHR43065">
    <property type="entry name" value="SENSOR HISTIDINE KINASE"/>
    <property type="match status" value="1"/>
</dbReference>
<evidence type="ECO:0000256" key="1">
    <source>
        <dbReference type="ARBA" id="ARBA00000085"/>
    </source>
</evidence>
<dbReference type="SUPFAM" id="SSF55874">
    <property type="entry name" value="ATPase domain of HSP90 chaperone/DNA topoisomerase II/histidine kinase"/>
    <property type="match status" value="1"/>
</dbReference>
<feature type="transmembrane region" description="Helical" evidence="9">
    <location>
        <begin position="58"/>
        <end position="79"/>
    </location>
</feature>
<keyword evidence="4" id="KW-0808">Transferase</keyword>
<keyword evidence="9" id="KW-0472">Membrane</keyword>
<keyword evidence="8" id="KW-0902">Two-component regulatory system</keyword>
<feature type="transmembrane region" description="Helical" evidence="9">
    <location>
        <begin position="12"/>
        <end position="29"/>
    </location>
</feature>
<proteinExistence type="predicted"/>
<dbReference type="GO" id="GO:0000155">
    <property type="term" value="F:phosphorelay sensor kinase activity"/>
    <property type="evidence" value="ECO:0007669"/>
    <property type="project" value="InterPro"/>
</dbReference>
<evidence type="ECO:0000256" key="9">
    <source>
        <dbReference type="SAM" id="Phobius"/>
    </source>
</evidence>
<dbReference type="CDD" id="cd00082">
    <property type="entry name" value="HisKA"/>
    <property type="match status" value="1"/>
</dbReference>
<dbReference type="PANTHER" id="PTHR43065:SF10">
    <property type="entry name" value="PEROXIDE STRESS-ACTIVATED HISTIDINE KINASE MAK3"/>
    <property type="match status" value="1"/>
</dbReference>
<dbReference type="EMBL" id="CP102774">
    <property type="protein sequence ID" value="UZF89023.1"/>
    <property type="molecule type" value="Genomic_DNA"/>
</dbReference>
<dbReference type="SUPFAM" id="SSF47384">
    <property type="entry name" value="Homodimeric domain of signal transducing histidine kinase"/>
    <property type="match status" value="1"/>
</dbReference>
<evidence type="ECO:0000256" key="2">
    <source>
        <dbReference type="ARBA" id="ARBA00012438"/>
    </source>
</evidence>
<dbReference type="InterPro" id="IPR003594">
    <property type="entry name" value="HATPase_dom"/>
</dbReference>
<dbReference type="InterPro" id="IPR004358">
    <property type="entry name" value="Sig_transdc_His_kin-like_C"/>
</dbReference>
<keyword evidence="9" id="KW-0812">Transmembrane</keyword>
<dbReference type="PRINTS" id="PR00344">
    <property type="entry name" value="BCTRLSENSOR"/>
</dbReference>
<accession>A0A9E8CTI9</accession>
<comment type="catalytic activity">
    <reaction evidence="1">
        <text>ATP + protein L-histidine = ADP + protein N-phospho-L-histidine.</text>
        <dbReference type="EC" id="2.7.13.3"/>
    </reaction>
</comment>
<dbReference type="InterPro" id="IPR036097">
    <property type="entry name" value="HisK_dim/P_sf"/>
</dbReference>
<keyword evidence="9" id="KW-1133">Transmembrane helix</keyword>
<evidence type="ECO:0000256" key="5">
    <source>
        <dbReference type="ARBA" id="ARBA00022741"/>
    </source>
</evidence>